<dbReference type="RefSeq" id="WP_310328048.1">
    <property type="nucleotide sequence ID" value="NZ_JAVDXV010000003.1"/>
</dbReference>
<feature type="chain" id="PRO_5046274346" evidence="2">
    <location>
        <begin position="20"/>
        <end position="147"/>
    </location>
</feature>
<dbReference type="InterPro" id="IPR007055">
    <property type="entry name" value="BON_dom"/>
</dbReference>
<feature type="domain" description="BON" evidence="3">
    <location>
        <begin position="79"/>
        <end position="147"/>
    </location>
</feature>
<feature type="region of interest" description="Disordered" evidence="1">
    <location>
        <begin position="41"/>
        <end position="78"/>
    </location>
</feature>
<dbReference type="SMART" id="SM00749">
    <property type="entry name" value="BON"/>
    <property type="match status" value="1"/>
</dbReference>
<feature type="signal peptide" evidence="2">
    <location>
        <begin position="1"/>
        <end position="19"/>
    </location>
</feature>
<keyword evidence="5" id="KW-1185">Reference proteome</keyword>
<dbReference type="Proteomes" id="UP001180825">
    <property type="component" value="Unassembled WGS sequence"/>
</dbReference>
<dbReference type="InterPro" id="IPR014004">
    <property type="entry name" value="Transpt-assoc_nodulatn_dom_bac"/>
</dbReference>
<dbReference type="EMBL" id="JAVDXV010000003">
    <property type="protein sequence ID" value="MDR7332925.1"/>
    <property type="molecule type" value="Genomic_DNA"/>
</dbReference>
<dbReference type="InterPro" id="IPR051686">
    <property type="entry name" value="Lipoprotein_DolP"/>
</dbReference>
<evidence type="ECO:0000256" key="2">
    <source>
        <dbReference type="SAM" id="SignalP"/>
    </source>
</evidence>
<accession>A0ABU2A6V1</accession>
<evidence type="ECO:0000313" key="4">
    <source>
        <dbReference type="EMBL" id="MDR7332925.1"/>
    </source>
</evidence>
<evidence type="ECO:0000256" key="1">
    <source>
        <dbReference type="SAM" id="MobiDB-lite"/>
    </source>
</evidence>
<feature type="compositionally biased region" description="Low complexity" evidence="1">
    <location>
        <begin position="41"/>
        <end position="50"/>
    </location>
</feature>
<gene>
    <name evidence="4" type="ORF">J2X21_002058</name>
</gene>
<keyword evidence="2" id="KW-0732">Signal</keyword>
<dbReference type="PANTHER" id="PTHR34606:SF15">
    <property type="entry name" value="BON DOMAIN-CONTAINING PROTEIN"/>
    <property type="match status" value="1"/>
</dbReference>
<evidence type="ECO:0000313" key="5">
    <source>
        <dbReference type="Proteomes" id="UP001180825"/>
    </source>
</evidence>
<proteinExistence type="predicted"/>
<sequence>MLSTTTTKRISLLSAVALAAALTACSKQGEDMTAGQRLDGAVADAKQAAAETRQDAKEAMASAEATAERAAADASQATNDVGITAKVNAALVADDKLKATQINVDTREGMVTLTGKAPDAQSRERATTLASAVDGVKHVNNQLVVSS</sequence>
<evidence type="ECO:0000259" key="3">
    <source>
        <dbReference type="PROSITE" id="PS50914"/>
    </source>
</evidence>
<reference evidence="4 5" key="1">
    <citation type="submission" date="2023-07" db="EMBL/GenBank/DDBJ databases">
        <title>Sorghum-associated microbial communities from plants grown in Nebraska, USA.</title>
        <authorList>
            <person name="Schachtman D."/>
        </authorList>
    </citation>
    <scope>NUCLEOTIDE SEQUENCE [LARGE SCALE GENOMIC DNA]</scope>
    <source>
        <strain evidence="4 5">BE316</strain>
    </source>
</reference>
<protein>
    <submittedName>
        <fullName evidence="4">Hyperosmotically inducible protein</fullName>
    </submittedName>
</protein>
<dbReference type="PANTHER" id="PTHR34606">
    <property type="entry name" value="BON DOMAIN-CONTAINING PROTEIN"/>
    <property type="match status" value="1"/>
</dbReference>
<organism evidence="4 5">
    <name type="scientific">Roseateles asaccharophilus</name>
    <dbReference type="NCBI Taxonomy" id="582607"/>
    <lineage>
        <taxon>Bacteria</taxon>
        <taxon>Pseudomonadati</taxon>
        <taxon>Pseudomonadota</taxon>
        <taxon>Betaproteobacteria</taxon>
        <taxon>Burkholderiales</taxon>
        <taxon>Sphaerotilaceae</taxon>
        <taxon>Roseateles</taxon>
    </lineage>
</organism>
<name>A0ABU2A6V1_9BURK</name>
<dbReference type="Gene3D" id="3.30.1340.30">
    <property type="match status" value="1"/>
</dbReference>
<comment type="caution">
    <text evidence="4">The sequence shown here is derived from an EMBL/GenBank/DDBJ whole genome shotgun (WGS) entry which is preliminary data.</text>
</comment>
<dbReference type="PROSITE" id="PS50914">
    <property type="entry name" value="BON"/>
    <property type="match status" value="1"/>
</dbReference>
<dbReference type="Pfam" id="PF04972">
    <property type="entry name" value="BON"/>
    <property type="match status" value="1"/>
</dbReference>